<protein>
    <submittedName>
        <fullName evidence="6">ABC transporter ATP-binding protein</fullName>
    </submittedName>
</protein>
<evidence type="ECO:0000256" key="3">
    <source>
        <dbReference type="ARBA" id="ARBA00022741"/>
    </source>
</evidence>
<dbReference type="EMBL" id="JBBKXZ010000001">
    <property type="protein sequence ID" value="MFD3393147.1"/>
    <property type="molecule type" value="Genomic_DNA"/>
</dbReference>
<keyword evidence="4 6" id="KW-0067">ATP-binding</keyword>
<dbReference type="PANTHER" id="PTHR43335:SF4">
    <property type="entry name" value="ABC TRANSPORTER, ATP-BINDING PROTEIN"/>
    <property type="match status" value="1"/>
</dbReference>
<gene>
    <name evidence="6" type="ORF">U0R10_00800</name>
</gene>
<dbReference type="InterPro" id="IPR017871">
    <property type="entry name" value="ABC_transporter-like_CS"/>
</dbReference>
<dbReference type="Proteomes" id="UP001598138">
    <property type="component" value="Unassembled WGS sequence"/>
</dbReference>
<evidence type="ECO:0000313" key="6">
    <source>
        <dbReference type="EMBL" id="MFD3393147.1"/>
    </source>
</evidence>
<comment type="similarity">
    <text evidence="1">Belongs to the ABC transporter superfamily.</text>
</comment>
<organism evidence="6 7">
    <name type="scientific">Aquirufa avitistagni</name>
    <dbReference type="NCBI Taxonomy" id="3104728"/>
    <lineage>
        <taxon>Bacteria</taxon>
        <taxon>Pseudomonadati</taxon>
        <taxon>Bacteroidota</taxon>
        <taxon>Cytophagia</taxon>
        <taxon>Cytophagales</taxon>
        <taxon>Flectobacillaceae</taxon>
        <taxon>Aquirufa</taxon>
    </lineage>
</organism>
<dbReference type="RefSeq" id="WP_377981776.1">
    <property type="nucleotide sequence ID" value="NZ_JBBKXZ010000001.1"/>
</dbReference>
<name>A0ABW6D8A1_9BACT</name>
<feature type="domain" description="ABC transporter" evidence="5">
    <location>
        <begin position="6"/>
        <end position="235"/>
    </location>
</feature>
<dbReference type="PROSITE" id="PS50893">
    <property type="entry name" value="ABC_TRANSPORTER_2"/>
    <property type="match status" value="1"/>
</dbReference>
<accession>A0ABW6D8A1</accession>
<dbReference type="PANTHER" id="PTHR43335">
    <property type="entry name" value="ABC TRANSPORTER, ATP-BINDING PROTEIN"/>
    <property type="match status" value="1"/>
</dbReference>
<dbReference type="PROSITE" id="PS00211">
    <property type="entry name" value="ABC_TRANSPORTER_1"/>
    <property type="match status" value="1"/>
</dbReference>
<keyword evidence="3" id="KW-0547">Nucleotide-binding</keyword>
<keyword evidence="7" id="KW-1185">Reference proteome</keyword>
<dbReference type="SMART" id="SM00382">
    <property type="entry name" value="AAA"/>
    <property type="match status" value="1"/>
</dbReference>
<evidence type="ECO:0000256" key="4">
    <source>
        <dbReference type="ARBA" id="ARBA00022840"/>
    </source>
</evidence>
<dbReference type="Gene3D" id="3.40.50.300">
    <property type="entry name" value="P-loop containing nucleotide triphosphate hydrolases"/>
    <property type="match status" value="1"/>
</dbReference>
<sequence>MSDSIISIQHLAKNFGSFQAVRDVNIQVNRGDVYGFLGPNGAGKSTTMRCMLSLIKPDAGDISLFGLPLASNRTQILRRVGSLIEKPDFYKFLSAYRNLDLFSRISGAPSTKKEIYNMLEFVGLEGREKDQVGGFSHGMRQRLGIAQTLLHNPDLIVLDEPTTGLDPQGIIDMRNLILRLKNEQQKTIVFSSHNLSEVEIICNRMVIIHQGKSVVEGNVKELLNEEDQIIRIQTQEDAISKGMSIVEKYPNAQVKKIGSDTIEVTLQKELIPEVNRQLIEAGVPIFSIESKRKLEDYFINLLAS</sequence>
<keyword evidence="2" id="KW-0813">Transport</keyword>
<evidence type="ECO:0000256" key="2">
    <source>
        <dbReference type="ARBA" id="ARBA00022448"/>
    </source>
</evidence>
<proteinExistence type="inferred from homology"/>
<reference evidence="6 7" key="1">
    <citation type="submission" date="2024-03" db="EMBL/GenBank/DDBJ databases">
        <title>Aquirufa genome sequencing.</title>
        <authorList>
            <person name="Pitt A."/>
            <person name="Hahn M.W."/>
        </authorList>
    </citation>
    <scope>NUCLEOTIDE SEQUENCE [LARGE SCALE GENOMIC DNA]</scope>
    <source>
        <strain evidence="6 7">OSTEICH-129V</strain>
    </source>
</reference>
<evidence type="ECO:0000256" key="1">
    <source>
        <dbReference type="ARBA" id="ARBA00005417"/>
    </source>
</evidence>
<dbReference type="InterPro" id="IPR003439">
    <property type="entry name" value="ABC_transporter-like_ATP-bd"/>
</dbReference>
<evidence type="ECO:0000259" key="5">
    <source>
        <dbReference type="PROSITE" id="PS50893"/>
    </source>
</evidence>
<dbReference type="GO" id="GO:0005524">
    <property type="term" value="F:ATP binding"/>
    <property type="evidence" value="ECO:0007669"/>
    <property type="project" value="UniProtKB-KW"/>
</dbReference>
<evidence type="ECO:0000313" key="7">
    <source>
        <dbReference type="Proteomes" id="UP001598138"/>
    </source>
</evidence>
<dbReference type="SUPFAM" id="SSF52540">
    <property type="entry name" value="P-loop containing nucleoside triphosphate hydrolases"/>
    <property type="match status" value="1"/>
</dbReference>
<comment type="caution">
    <text evidence="6">The sequence shown here is derived from an EMBL/GenBank/DDBJ whole genome shotgun (WGS) entry which is preliminary data.</text>
</comment>
<dbReference type="InterPro" id="IPR003593">
    <property type="entry name" value="AAA+_ATPase"/>
</dbReference>
<dbReference type="InterPro" id="IPR027417">
    <property type="entry name" value="P-loop_NTPase"/>
</dbReference>
<dbReference type="Pfam" id="PF00005">
    <property type="entry name" value="ABC_tran"/>
    <property type="match status" value="1"/>
</dbReference>